<evidence type="ECO:0000256" key="1">
    <source>
        <dbReference type="SAM" id="Phobius"/>
    </source>
</evidence>
<dbReference type="EMBL" id="JAEMOS010000005">
    <property type="protein sequence ID" value="MBJ7265769.1"/>
    <property type="molecule type" value="Genomic_DNA"/>
</dbReference>
<evidence type="ECO:0000259" key="2">
    <source>
        <dbReference type="Pfam" id="PF19040"/>
    </source>
</evidence>
<proteinExistence type="predicted"/>
<organism evidence="4 5">
    <name type="scientific">Idiomarina abyssalis</name>
    <dbReference type="NCBI Taxonomy" id="86102"/>
    <lineage>
        <taxon>Bacteria</taxon>
        <taxon>Pseudomonadati</taxon>
        <taxon>Pseudomonadota</taxon>
        <taxon>Gammaproteobacteria</taxon>
        <taxon>Alteromonadales</taxon>
        <taxon>Idiomarinaceae</taxon>
        <taxon>Idiomarina</taxon>
    </lineage>
</organism>
<protein>
    <submittedName>
        <fullName evidence="4">Acyltransferase</fullName>
    </submittedName>
</protein>
<keyword evidence="6" id="KW-1185">Reference proteome</keyword>
<dbReference type="PANTHER" id="PTHR23028">
    <property type="entry name" value="ACETYLTRANSFERASE"/>
    <property type="match status" value="1"/>
</dbReference>
<evidence type="ECO:0000313" key="3">
    <source>
        <dbReference type="EMBL" id="MBJ7265769.1"/>
    </source>
</evidence>
<dbReference type="GO" id="GO:0009103">
    <property type="term" value="P:lipopolysaccharide biosynthetic process"/>
    <property type="evidence" value="ECO:0007669"/>
    <property type="project" value="TreeGrafter"/>
</dbReference>
<feature type="transmembrane region" description="Helical" evidence="1">
    <location>
        <begin position="89"/>
        <end position="106"/>
    </location>
</feature>
<dbReference type="EMBL" id="JAEMOP010000002">
    <property type="protein sequence ID" value="MBJ7314872.1"/>
    <property type="molecule type" value="Genomic_DNA"/>
</dbReference>
<sequence>MPSANFYLLPTRAWELMFGSVVALVIKKKGVVKNNYLASLGVVFIFYAIFSFDSSTPFPSLYALLPVLGSALIILYANKETLVARILSLKPVVFIGLISYSAYLWHQPLFAIKRRTELFEPSLLTMTVLGGLSLVLAAFSWKYIEAPFRNREKVSSRGIFIFSTVGLVAFSLVGGVGASQSNNLSNIGFLNPLNETINIGSYEEDNKKLQRNSWSILKSISGNPDYSVENNSFDMKPWFDDDFEGRKVLVIGNSHSKDFFNVLYSNLKQGEDFQVARFGVQIRNLESGHRLFDSPNFLSSDTIVIATRYREADVENLKWLIKFLQQAEKNVIVTNNIFEFKEYRHGVWTLADYLIFSYRKNLPSANELAQRINTEYFSEVSLNNTNARVRTLNQQIEHIVEGFESIKHYDRTSYVCDVEVGSCAAVDAKLNKYFYDYGHHTLTGAKHFGSQLDVNNILEL</sequence>
<dbReference type="RefSeq" id="WP_199493681.1">
    <property type="nucleotide sequence ID" value="NZ_JAEMOO010000017.1"/>
</dbReference>
<reference evidence="4 6" key="1">
    <citation type="submission" date="2020-09" db="EMBL/GenBank/DDBJ databases">
        <title>Draft Genomes of Bacterial Isolates from North Pond Shallow Sediments.</title>
        <authorList>
            <person name="Kiel Reese B."/>
            <person name="Mullis M."/>
            <person name="Weisend R.E."/>
        </authorList>
    </citation>
    <scope>NUCLEOTIDE SEQUENCE</scope>
    <source>
        <strain evidence="4">KJE-2</strain>
        <strain evidence="3 6">KJE-3</strain>
    </source>
</reference>
<feature type="transmembrane region" description="Helical" evidence="1">
    <location>
        <begin position="35"/>
        <end position="52"/>
    </location>
</feature>
<name>A0A8I1G9G1_9GAMM</name>
<dbReference type="GO" id="GO:0016020">
    <property type="term" value="C:membrane"/>
    <property type="evidence" value="ECO:0007669"/>
    <property type="project" value="TreeGrafter"/>
</dbReference>
<dbReference type="Proteomes" id="UP000655994">
    <property type="component" value="Unassembled WGS sequence"/>
</dbReference>
<keyword evidence="4" id="KW-0012">Acyltransferase</keyword>
<dbReference type="GO" id="GO:0016746">
    <property type="term" value="F:acyltransferase activity"/>
    <property type="evidence" value="ECO:0007669"/>
    <property type="project" value="UniProtKB-KW"/>
</dbReference>
<dbReference type="InterPro" id="IPR050879">
    <property type="entry name" value="Acyltransferase_3"/>
</dbReference>
<dbReference type="Proteomes" id="UP000621390">
    <property type="component" value="Unassembled WGS sequence"/>
</dbReference>
<dbReference type="AlphaFoldDB" id="A0A8I1G9G1"/>
<dbReference type="Pfam" id="PF19040">
    <property type="entry name" value="SGNH"/>
    <property type="match status" value="1"/>
</dbReference>
<keyword evidence="1" id="KW-0472">Membrane</keyword>
<dbReference type="PANTHER" id="PTHR23028:SF53">
    <property type="entry name" value="ACYL_TRANSF_3 DOMAIN-CONTAINING PROTEIN"/>
    <property type="match status" value="1"/>
</dbReference>
<evidence type="ECO:0000313" key="4">
    <source>
        <dbReference type="EMBL" id="MBJ7314872.1"/>
    </source>
</evidence>
<keyword evidence="4" id="KW-0808">Transferase</keyword>
<feature type="transmembrane region" description="Helical" evidence="1">
    <location>
        <begin position="6"/>
        <end position="26"/>
    </location>
</feature>
<keyword evidence="1" id="KW-0812">Transmembrane</keyword>
<feature type="transmembrane region" description="Helical" evidence="1">
    <location>
        <begin position="118"/>
        <end position="139"/>
    </location>
</feature>
<accession>A0A8I1G9G1</accession>
<comment type="caution">
    <text evidence="4">The sequence shown here is derived from an EMBL/GenBank/DDBJ whole genome shotgun (WGS) entry which is preliminary data.</text>
</comment>
<dbReference type="InterPro" id="IPR043968">
    <property type="entry name" value="SGNH"/>
</dbReference>
<evidence type="ECO:0000313" key="6">
    <source>
        <dbReference type="Proteomes" id="UP000655994"/>
    </source>
</evidence>
<keyword evidence="1" id="KW-1133">Transmembrane helix</keyword>
<feature type="domain" description="SGNH" evidence="2">
    <location>
        <begin position="244"/>
        <end position="451"/>
    </location>
</feature>
<feature type="transmembrane region" description="Helical" evidence="1">
    <location>
        <begin position="58"/>
        <end position="77"/>
    </location>
</feature>
<gene>
    <name evidence="3" type="ORF">JHC10_02300</name>
    <name evidence="4" type="ORF">JHC11_02480</name>
</gene>
<evidence type="ECO:0000313" key="5">
    <source>
        <dbReference type="Proteomes" id="UP000621390"/>
    </source>
</evidence>
<feature type="transmembrane region" description="Helical" evidence="1">
    <location>
        <begin position="159"/>
        <end position="178"/>
    </location>
</feature>